<sequence>MKITDSVLRSFRVARTFRENSQKVNCVDYSSNGESAISSSDDDSIVLYDCQEGKPIRTLYSKKYGVDLIRYTHGDANTVVYSSNKLDDTIRYLSLTDNKYIRYFPGHTDRVVALSMSPVDDTFISGSLDMTIRLWDLRSPNCQGLTNPLGKPVCSYDPEGLIFAAGVDSEAIKLYDLRSFDKVTLKMCVKCISVCNVLCLYYCLLCMYSASEMFGHLLIHVLQCRIIVKTSKL</sequence>
<name>A0A060VZU8_ONCMY</name>
<evidence type="ECO:0000256" key="2">
    <source>
        <dbReference type="ARBA" id="ARBA00005616"/>
    </source>
</evidence>
<dbReference type="PANTHER" id="PTHR19861">
    <property type="entry name" value="WD40 REPEAT PROTEIN SWD2"/>
    <property type="match status" value="1"/>
</dbReference>
<dbReference type="InterPro" id="IPR036322">
    <property type="entry name" value="WD40_repeat_dom_sf"/>
</dbReference>
<dbReference type="PANTHER" id="PTHR19861:SF0">
    <property type="entry name" value="WD REPEAT-CONTAINING PROTEIN 82"/>
    <property type="match status" value="1"/>
</dbReference>
<keyword evidence="4" id="KW-0677">Repeat</keyword>
<dbReference type="PROSITE" id="PS50082">
    <property type="entry name" value="WD_REPEATS_2"/>
    <property type="match status" value="2"/>
</dbReference>
<dbReference type="GO" id="GO:0048188">
    <property type="term" value="C:Set1C/COMPASS complex"/>
    <property type="evidence" value="ECO:0007669"/>
    <property type="project" value="TreeGrafter"/>
</dbReference>
<dbReference type="Gene3D" id="2.130.10.10">
    <property type="entry name" value="YVTN repeat-like/Quinoprotein amine dehydrogenase"/>
    <property type="match status" value="1"/>
</dbReference>
<dbReference type="SMART" id="SM00320">
    <property type="entry name" value="WD40"/>
    <property type="match status" value="2"/>
</dbReference>
<evidence type="ECO:0000256" key="6">
    <source>
        <dbReference type="PROSITE-ProRule" id="PRU00221"/>
    </source>
</evidence>
<dbReference type="EMBL" id="FR904348">
    <property type="protein sequence ID" value="CDQ60382.1"/>
    <property type="molecule type" value="Genomic_DNA"/>
</dbReference>
<dbReference type="Proteomes" id="UP000193380">
    <property type="component" value="Unassembled WGS sequence"/>
</dbReference>
<keyword evidence="3 6" id="KW-0853">WD repeat</keyword>
<gene>
    <name evidence="7" type="ORF">GSONMT00081698001</name>
</gene>
<dbReference type="STRING" id="8022.A0A060VZU8"/>
<proteinExistence type="inferred from homology"/>
<accession>A0A060VZU8</accession>
<reference evidence="7" key="2">
    <citation type="submission" date="2014-03" db="EMBL/GenBank/DDBJ databases">
        <authorList>
            <person name="Genoscope - CEA"/>
        </authorList>
    </citation>
    <scope>NUCLEOTIDE SEQUENCE</scope>
</reference>
<dbReference type="AlphaFoldDB" id="A0A060VZU8"/>
<dbReference type="InterPro" id="IPR037867">
    <property type="entry name" value="Swd2/WDR82"/>
</dbReference>
<dbReference type="InterPro" id="IPR015943">
    <property type="entry name" value="WD40/YVTN_repeat-like_dom_sf"/>
</dbReference>
<evidence type="ECO:0000256" key="1">
    <source>
        <dbReference type="ARBA" id="ARBA00004123"/>
    </source>
</evidence>
<feature type="repeat" description="WD" evidence="6">
    <location>
        <begin position="17"/>
        <end position="58"/>
    </location>
</feature>
<reference evidence="7" key="1">
    <citation type="journal article" date="2014" name="Nat. Commun.">
        <title>The rainbow trout genome provides novel insights into evolution after whole-genome duplication in vertebrates.</title>
        <authorList>
            <person name="Berthelot C."/>
            <person name="Brunet F."/>
            <person name="Chalopin D."/>
            <person name="Juanchich A."/>
            <person name="Bernard M."/>
            <person name="Noel B."/>
            <person name="Bento P."/>
            <person name="Da Silva C."/>
            <person name="Labadie K."/>
            <person name="Alberti A."/>
            <person name="Aury J.M."/>
            <person name="Louis A."/>
            <person name="Dehais P."/>
            <person name="Bardou P."/>
            <person name="Montfort J."/>
            <person name="Klopp C."/>
            <person name="Cabau C."/>
            <person name="Gaspin C."/>
            <person name="Thorgaard G.H."/>
            <person name="Boussaha M."/>
            <person name="Quillet E."/>
            <person name="Guyomard R."/>
            <person name="Galiana D."/>
            <person name="Bobe J."/>
            <person name="Volff J.N."/>
            <person name="Genet C."/>
            <person name="Wincker P."/>
            <person name="Jaillon O."/>
            <person name="Roest Crollius H."/>
            <person name="Guiguen Y."/>
        </authorList>
    </citation>
    <scope>NUCLEOTIDE SEQUENCE [LARGE SCALE GENOMIC DNA]</scope>
</reference>
<evidence type="ECO:0000313" key="8">
    <source>
        <dbReference type="Proteomes" id="UP000193380"/>
    </source>
</evidence>
<evidence type="ECO:0000256" key="5">
    <source>
        <dbReference type="ARBA" id="ARBA00023242"/>
    </source>
</evidence>
<dbReference type="PROSITE" id="PS50294">
    <property type="entry name" value="WD_REPEATS_REGION"/>
    <property type="match status" value="1"/>
</dbReference>
<dbReference type="GO" id="GO:0003682">
    <property type="term" value="F:chromatin binding"/>
    <property type="evidence" value="ECO:0007669"/>
    <property type="project" value="TreeGrafter"/>
</dbReference>
<dbReference type="Pfam" id="PF00400">
    <property type="entry name" value="WD40"/>
    <property type="match status" value="2"/>
</dbReference>
<organism evidence="7 8">
    <name type="scientific">Oncorhynchus mykiss</name>
    <name type="common">Rainbow trout</name>
    <name type="synonym">Salmo gairdneri</name>
    <dbReference type="NCBI Taxonomy" id="8022"/>
    <lineage>
        <taxon>Eukaryota</taxon>
        <taxon>Metazoa</taxon>
        <taxon>Chordata</taxon>
        <taxon>Craniata</taxon>
        <taxon>Vertebrata</taxon>
        <taxon>Euteleostomi</taxon>
        <taxon>Actinopterygii</taxon>
        <taxon>Neopterygii</taxon>
        <taxon>Teleostei</taxon>
        <taxon>Protacanthopterygii</taxon>
        <taxon>Salmoniformes</taxon>
        <taxon>Salmonidae</taxon>
        <taxon>Salmoninae</taxon>
        <taxon>Oncorhynchus</taxon>
    </lineage>
</organism>
<dbReference type="InterPro" id="IPR001680">
    <property type="entry name" value="WD40_rpt"/>
</dbReference>
<feature type="repeat" description="WD" evidence="6">
    <location>
        <begin position="104"/>
        <end position="139"/>
    </location>
</feature>
<comment type="similarity">
    <text evidence="2">Belongs to the WD repeat SWD2 family.</text>
</comment>
<comment type="subcellular location">
    <subcellularLocation>
        <location evidence="1">Nucleus</location>
    </subcellularLocation>
</comment>
<dbReference type="SUPFAM" id="SSF50978">
    <property type="entry name" value="WD40 repeat-like"/>
    <property type="match status" value="1"/>
</dbReference>
<dbReference type="PaxDb" id="8022-A0A060VZU8"/>
<keyword evidence="5" id="KW-0539">Nucleus</keyword>
<evidence type="ECO:0000256" key="3">
    <source>
        <dbReference type="ARBA" id="ARBA00022574"/>
    </source>
</evidence>
<protein>
    <submittedName>
        <fullName evidence="7">Uncharacterized protein</fullName>
    </submittedName>
</protein>
<evidence type="ECO:0000313" key="7">
    <source>
        <dbReference type="EMBL" id="CDQ60382.1"/>
    </source>
</evidence>
<dbReference type="GO" id="GO:0016070">
    <property type="term" value="P:RNA metabolic process"/>
    <property type="evidence" value="ECO:0007669"/>
    <property type="project" value="UniProtKB-ARBA"/>
</dbReference>
<evidence type="ECO:0000256" key="4">
    <source>
        <dbReference type="ARBA" id="ARBA00022737"/>
    </source>
</evidence>